<reference evidence="4 5" key="1">
    <citation type="submission" date="2008-10" db="EMBL/GenBank/DDBJ databases">
        <title>Draft genome sequence of Collinsella stercoris (DSM 13279).</title>
        <authorList>
            <person name="Sudarsanam P."/>
            <person name="Ley R."/>
            <person name="Guruge J."/>
            <person name="Turnbaugh P.J."/>
            <person name="Mahowald M."/>
            <person name="Liep D."/>
            <person name="Gordon J."/>
        </authorList>
    </citation>
    <scope>NUCLEOTIDE SEQUENCE [LARGE SCALE GENOMIC DNA]</scope>
    <source>
        <strain evidence="4 5">DSM 13279</strain>
    </source>
</reference>
<comment type="caution">
    <text evidence="4">The sequence shown here is derived from an EMBL/GenBank/DDBJ whole genome shotgun (WGS) entry which is preliminary data.</text>
</comment>
<organism evidence="4 5">
    <name type="scientific">Collinsella stercoris DSM 13279</name>
    <dbReference type="NCBI Taxonomy" id="445975"/>
    <lineage>
        <taxon>Bacteria</taxon>
        <taxon>Bacillati</taxon>
        <taxon>Actinomycetota</taxon>
        <taxon>Coriobacteriia</taxon>
        <taxon>Coriobacteriales</taxon>
        <taxon>Coriobacteriaceae</taxon>
        <taxon>Collinsella</taxon>
    </lineage>
</organism>
<keyword evidence="5" id="KW-1185">Reference proteome</keyword>
<protein>
    <submittedName>
        <fullName evidence="4">Glycosyltransferase, group 2 family protein</fullName>
        <ecNumber evidence="4">2.4.-.-</ecNumber>
    </submittedName>
</protein>
<dbReference type="EMBL" id="ABXJ01000072">
    <property type="protein sequence ID" value="EEA90427.1"/>
    <property type="molecule type" value="Genomic_DNA"/>
</dbReference>
<evidence type="ECO:0000313" key="4">
    <source>
        <dbReference type="EMBL" id="EEA90427.1"/>
    </source>
</evidence>
<dbReference type="InterPro" id="IPR029044">
    <property type="entry name" value="Nucleotide-diphossugar_trans"/>
</dbReference>
<dbReference type="Proteomes" id="UP000003560">
    <property type="component" value="Unassembled WGS sequence"/>
</dbReference>
<dbReference type="PANTHER" id="PTHR22916:SF51">
    <property type="entry name" value="GLYCOSYLTRANSFERASE EPSH-RELATED"/>
    <property type="match status" value="1"/>
</dbReference>
<gene>
    <name evidence="4" type="ORF">COLSTE_01368</name>
</gene>
<keyword evidence="2 4" id="KW-0808">Transferase</keyword>
<feature type="domain" description="Glycosyltransferase 2-like" evidence="3">
    <location>
        <begin position="8"/>
        <end position="135"/>
    </location>
</feature>
<dbReference type="InterPro" id="IPR001173">
    <property type="entry name" value="Glyco_trans_2-like"/>
</dbReference>
<evidence type="ECO:0000313" key="5">
    <source>
        <dbReference type="Proteomes" id="UP000003560"/>
    </source>
</evidence>
<evidence type="ECO:0000256" key="1">
    <source>
        <dbReference type="ARBA" id="ARBA00022676"/>
    </source>
</evidence>
<dbReference type="CDD" id="cd00761">
    <property type="entry name" value="Glyco_tranf_GTA_type"/>
    <property type="match status" value="1"/>
</dbReference>
<accession>B6GBA9</accession>
<evidence type="ECO:0000259" key="3">
    <source>
        <dbReference type="Pfam" id="PF00535"/>
    </source>
</evidence>
<evidence type="ECO:0000256" key="2">
    <source>
        <dbReference type="ARBA" id="ARBA00022679"/>
    </source>
</evidence>
<reference evidence="4 5" key="2">
    <citation type="submission" date="2008-10" db="EMBL/GenBank/DDBJ databases">
        <authorList>
            <person name="Fulton L."/>
            <person name="Clifton S."/>
            <person name="Fulton B."/>
            <person name="Xu J."/>
            <person name="Minx P."/>
            <person name="Pepin K.H."/>
            <person name="Johnson M."/>
            <person name="Thiruvilangam P."/>
            <person name="Bhonagiri V."/>
            <person name="Nash W.E."/>
            <person name="Mardis E.R."/>
            <person name="Wilson R.K."/>
        </authorList>
    </citation>
    <scope>NUCLEOTIDE SEQUENCE [LARGE SCALE GENOMIC DNA]</scope>
    <source>
        <strain evidence="4 5">DSM 13279</strain>
    </source>
</reference>
<dbReference type="STRING" id="445975.COLSTE_01368"/>
<dbReference type="PANTHER" id="PTHR22916">
    <property type="entry name" value="GLYCOSYLTRANSFERASE"/>
    <property type="match status" value="1"/>
</dbReference>
<dbReference type="EC" id="2.4.-.-" evidence="4"/>
<dbReference type="Pfam" id="PF00535">
    <property type="entry name" value="Glycos_transf_2"/>
    <property type="match status" value="1"/>
</dbReference>
<dbReference type="HOGENOM" id="CLU_025996_25_0_11"/>
<dbReference type="Gene3D" id="3.90.550.10">
    <property type="entry name" value="Spore Coat Polysaccharide Biosynthesis Protein SpsA, Chain A"/>
    <property type="match status" value="1"/>
</dbReference>
<keyword evidence="1 4" id="KW-0328">Glycosyltransferase</keyword>
<dbReference type="eggNOG" id="COG0463">
    <property type="taxonomic scope" value="Bacteria"/>
</dbReference>
<proteinExistence type="predicted"/>
<name>B6GBA9_9ACTN</name>
<dbReference type="GO" id="GO:0016757">
    <property type="term" value="F:glycosyltransferase activity"/>
    <property type="evidence" value="ECO:0007669"/>
    <property type="project" value="UniProtKB-KW"/>
</dbReference>
<dbReference type="SUPFAM" id="SSF53448">
    <property type="entry name" value="Nucleotide-diphospho-sugar transferases"/>
    <property type="match status" value="1"/>
</dbReference>
<dbReference type="AlphaFoldDB" id="B6GBA9"/>
<sequence>MTHAPLVSVIIPAYNVEAYVEAAVRSVLDQTLADIEVIVVDDGSKDATGKILDRMAQDDPRLTALHVQNGGAPAARNLAIDRARGRYLVFVDADDECAPTMLERLAQIMDRDGCELAVCGFEIVTTTGYGNGEDSGDSTYVEVKQVPDAVYRTADEFHRASPALFDSNMFYPPWNKMFLASRLNDLNIRYRDVFWDDFPFVLDYIRDVQSVSMTSEPLYRFFRRRADSETARYRDGVFEKRETENDWMRELYRHWGMEDDPTADEMVSRRYIERLVGCVANECSPKNPKTFAQKRAKVAEMLASPAVKPALASARPRSAKMRLMLVPYRMHSATLCLLSGMFIEWVRGAAPTLFAKLKATR</sequence>